<dbReference type="SUPFAM" id="SSF49899">
    <property type="entry name" value="Concanavalin A-like lectins/glucanases"/>
    <property type="match status" value="1"/>
</dbReference>
<proteinExistence type="predicted"/>
<dbReference type="PANTHER" id="PTHR10963:SF24">
    <property type="entry name" value="GLYCOSIDASE C21B10.07-RELATED"/>
    <property type="match status" value="1"/>
</dbReference>
<dbReference type="PANTHER" id="PTHR10963">
    <property type="entry name" value="GLYCOSYL HYDROLASE-RELATED"/>
    <property type="match status" value="1"/>
</dbReference>
<dbReference type="EMBL" id="CP138580">
    <property type="protein sequence ID" value="WPG97417.1"/>
    <property type="molecule type" value="Genomic_DNA"/>
</dbReference>
<dbReference type="Proteomes" id="UP001303373">
    <property type="component" value="Chromosome 1"/>
</dbReference>
<sequence>MLSNLVTFKTLGVISLAHYGSTAAIHSTSLTPRDANVSSTYKLVADYTGAAFFNGFSTFTGADPTTGHVKYINKQAAMPSELIGLIYNATSNTSLAYIGVDHTNKAPNGRQAMRLNSVDTFNIGMLLVADVQHMPSGCGLWPALWTLGTTQSWPDGGEIDIMETVHNDDYNHITLHSSSGCSVDGTTSLFQGNLTDTNCNANNGSDGCSVGAVPESNFTMSHGTCMHATAGAAFNTQGGALYVMSWTTSGVTVWMIPRDYQPADLMAGKPDPSTWTFKPLVKFTGSGCDFNAHFQSMQIIINTDFCGSWAGDPKVWQSSGCATQTNTATCNDYVADNPDAFKDANWLFNGIKVYSTNANPTGTAPAT</sequence>
<dbReference type="GO" id="GO:0004553">
    <property type="term" value="F:hydrolase activity, hydrolyzing O-glycosyl compounds"/>
    <property type="evidence" value="ECO:0007669"/>
    <property type="project" value="InterPro"/>
</dbReference>
<protein>
    <submittedName>
        <fullName evidence="2">Endo-1,3(4)-beta-glucanase</fullName>
    </submittedName>
</protein>
<feature type="domain" description="GH16" evidence="1">
    <location>
        <begin position="26"/>
        <end position="318"/>
    </location>
</feature>
<accession>A0AAQ3R902</accession>
<organism evidence="2 3">
    <name type="scientific">Acrodontium crateriforme</name>
    <dbReference type="NCBI Taxonomy" id="150365"/>
    <lineage>
        <taxon>Eukaryota</taxon>
        <taxon>Fungi</taxon>
        <taxon>Dikarya</taxon>
        <taxon>Ascomycota</taxon>
        <taxon>Pezizomycotina</taxon>
        <taxon>Dothideomycetes</taxon>
        <taxon>Dothideomycetidae</taxon>
        <taxon>Mycosphaerellales</taxon>
        <taxon>Teratosphaeriaceae</taxon>
        <taxon>Acrodontium</taxon>
    </lineage>
</organism>
<dbReference type="GO" id="GO:0009251">
    <property type="term" value="P:glucan catabolic process"/>
    <property type="evidence" value="ECO:0007669"/>
    <property type="project" value="TreeGrafter"/>
</dbReference>
<reference evidence="2 3" key="1">
    <citation type="submission" date="2023-11" db="EMBL/GenBank/DDBJ databases">
        <title>An acidophilic fungus is an integral part of prey digestion in a carnivorous sundew plant.</title>
        <authorList>
            <person name="Tsai I.J."/>
        </authorList>
    </citation>
    <scope>NUCLEOTIDE SEQUENCE [LARGE SCALE GENOMIC DNA]</scope>
    <source>
        <strain evidence="2">169a</strain>
    </source>
</reference>
<name>A0AAQ3R902_9PEZI</name>
<dbReference type="InterPro" id="IPR013320">
    <property type="entry name" value="ConA-like_dom_sf"/>
</dbReference>
<evidence type="ECO:0000313" key="3">
    <source>
        <dbReference type="Proteomes" id="UP001303373"/>
    </source>
</evidence>
<dbReference type="Pfam" id="PF26113">
    <property type="entry name" value="GH16_XgeA"/>
    <property type="match status" value="1"/>
</dbReference>
<dbReference type="AlphaFoldDB" id="A0AAQ3R902"/>
<dbReference type="CDD" id="cd02181">
    <property type="entry name" value="GH16_fungal_Lam16A_glucanase"/>
    <property type="match status" value="1"/>
</dbReference>
<dbReference type="Gene3D" id="2.60.120.200">
    <property type="match status" value="1"/>
</dbReference>
<dbReference type="InterPro" id="IPR050546">
    <property type="entry name" value="Glycosyl_Hydrlase_16"/>
</dbReference>
<dbReference type="InterPro" id="IPR000757">
    <property type="entry name" value="Beta-glucanase-like"/>
</dbReference>
<evidence type="ECO:0000313" key="2">
    <source>
        <dbReference type="EMBL" id="WPG97417.1"/>
    </source>
</evidence>
<evidence type="ECO:0000259" key="1">
    <source>
        <dbReference type="PROSITE" id="PS51762"/>
    </source>
</evidence>
<dbReference type="PROSITE" id="PS51762">
    <property type="entry name" value="GH16_2"/>
    <property type="match status" value="1"/>
</dbReference>
<keyword evidence="3" id="KW-1185">Reference proteome</keyword>
<gene>
    <name evidence="2" type="ORF">R9X50_00019200</name>
</gene>